<reference evidence="1" key="2">
    <citation type="submission" date="2025-09" db="UniProtKB">
        <authorList>
            <consortium name="EnsemblPlants"/>
        </authorList>
    </citation>
    <scope>IDENTIFICATION</scope>
</reference>
<evidence type="ECO:0000313" key="1">
    <source>
        <dbReference type="EnsemblPlants" id="AVESA.00010b.r2.3AG0449170.1.CDS"/>
    </source>
</evidence>
<proteinExistence type="predicted"/>
<protein>
    <submittedName>
        <fullName evidence="1">Uncharacterized protein</fullName>
    </submittedName>
</protein>
<evidence type="ECO:0000313" key="2">
    <source>
        <dbReference type="Proteomes" id="UP001732700"/>
    </source>
</evidence>
<dbReference type="Proteomes" id="UP001732700">
    <property type="component" value="Chromosome 3A"/>
</dbReference>
<reference evidence="1" key="1">
    <citation type="submission" date="2021-05" db="EMBL/GenBank/DDBJ databases">
        <authorList>
            <person name="Scholz U."/>
            <person name="Mascher M."/>
            <person name="Fiebig A."/>
        </authorList>
    </citation>
    <scope>NUCLEOTIDE SEQUENCE [LARGE SCALE GENOMIC DNA]</scope>
</reference>
<dbReference type="EnsemblPlants" id="AVESA.00010b.r2.3AG0449170.1">
    <property type="protein sequence ID" value="AVESA.00010b.r2.3AG0449170.1.CDS"/>
    <property type="gene ID" value="AVESA.00010b.r2.3AG0449170"/>
</dbReference>
<name>A0ACD5VH74_AVESA</name>
<keyword evidence="2" id="KW-1185">Reference proteome</keyword>
<accession>A0ACD5VH74</accession>
<sequence>MAEPAWMRRQMEQILELDMEELEVEEVDDSGSSSSSDVATFLRNTHGDRETSTSEEFTFNTSRASLNTYVGEVDDTRGRFAFLNGGAVLSLPIFYLQGVVLFPEAALTLRVIHPTLLATVDKAINHVDTPCMIGVVHADPLINDGRHPIASVGTTAEIQKIMRLDDGSSKVITRGQQRFCLRRSWVDVDEVPWGEVQIIEEDTPLRTPRDAFGQLAASNTFKQCDSSVPCFGVSSFKQKDLMDSDLDFDSLSSTSTSSDHSVTDTRTYYSSNEDEDLMPELSWQKHESVNEFGALSQSVKDTTMGDDEDLWFASPKFVSTVRKKHERQRPYHAAYNSKMALEAPLSFWPRWAYDMYDSYSLACRAADMWRQIITKPSMDGYVKNPDMLSFHIGSKLPVPGSVRQELLDIDGISYRLQREIQILKAFNLIRCKNCLALIARRSDKVVMSSDDPVGAYVKPYDSAQEVIAVHNASGLALHGNPSKDHSWFPGYTWTIALCAACESNIGWLFRADKRNLLPKSFWGIRSSRISDDTQSAHDRSPT</sequence>
<organism evidence="1 2">
    <name type="scientific">Avena sativa</name>
    <name type="common">Oat</name>
    <dbReference type="NCBI Taxonomy" id="4498"/>
    <lineage>
        <taxon>Eukaryota</taxon>
        <taxon>Viridiplantae</taxon>
        <taxon>Streptophyta</taxon>
        <taxon>Embryophyta</taxon>
        <taxon>Tracheophyta</taxon>
        <taxon>Spermatophyta</taxon>
        <taxon>Magnoliopsida</taxon>
        <taxon>Liliopsida</taxon>
        <taxon>Poales</taxon>
        <taxon>Poaceae</taxon>
        <taxon>BOP clade</taxon>
        <taxon>Pooideae</taxon>
        <taxon>Poodae</taxon>
        <taxon>Poeae</taxon>
        <taxon>Poeae Chloroplast Group 1 (Aveneae type)</taxon>
        <taxon>Aveninae</taxon>
        <taxon>Avena</taxon>
    </lineage>
</organism>